<dbReference type="EMBL" id="JBHUER010000001">
    <property type="protein sequence ID" value="MFD1701590.1"/>
    <property type="molecule type" value="Genomic_DNA"/>
</dbReference>
<dbReference type="RefSeq" id="WP_378796157.1">
    <property type="nucleotide sequence ID" value="NZ_JBHUER010000001.1"/>
</dbReference>
<dbReference type="Proteomes" id="UP001597308">
    <property type="component" value="Unassembled WGS sequence"/>
</dbReference>
<comment type="caution">
    <text evidence="2">The sequence shown here is derived from an EMBL/GenBank/DDBJ whole genome shotgun (WGS) entry which is preliminary data.</text>
</comment>
<evidence type="ECO:0000313" key="2">
    <source>
        <dbReference type="EMBL" id="MFD1701590.1"/>
    </source>
</evidence>
<dbReference type="InterPro" id="IPR054193">
    <property type="entry name" value="DUF6898"/>
</dbReference>
<evidence type="ECO:0000313" key="3">
    <source>
        <dbReference type="Proteomes" id="UP001597308"/>
    </source>
</evidence>
<sequence length="71" mass="7268">MTDGRPRSPQAAVAASGETLFEITIIGAAARCAAIDAATGVEVVVTGPANAAETHLKTLALRKLRARLGRL</sequence>
<dbReference type="Pfam" id="PF21839">
    <property type="entry name" value="DUF6898"/>
    <property type="match status" value="1"/>
</dbReference>
<accession>A0ABW4K5S0</accession>
<proteinExistence type="predicted"/>
<protein>
    <submittedName>
        <fullName evidence="2">DUF6898 family protein</fullName>
    </submittedName>
</protein>
<gene>
    <name evidence="2" type="ORF">ACFSCV_01095</name>
</gene>
<evidence type="ECO:0000259" key="1">
    <source>
        <dbReference type="Pfam" id="PF21839"/>
    </source>
</evidence>
<reference evidence="3" key="1">
    <citation type="journal article" date="2019" name="Int. J. Syst. Evol. Microbiol.">
        <title>The Global Catalogue of Microorganisms (GCM) 10K type strain sequencing project: providing services to taxonomists for standard genome sequencing and annotation.</title>
        <authorList>
            <consortium name="The Broad Institute Genomics Platform"/>
            <consortium name="The Broad Institute Genome Sequencing Center for Infectious Disease"/>
            <person name="Wu L."/>
            <person name="Ma J."/>
        </authorList>
    </citation>
    <scope>NUCLEOTIDE SEQUENCE [LARGE SCALE GENOMIC DNA]</scope>
    <source>
        <strain evidence="3">KCTC 23707</strain>
    </source>
</reference>
<organism evidence="2 3">
    <name type="scientific">Methylopila henanensis</name>
    <dbReference type="NCBI Taxonomy" id="873516"/>
    <lineage>
        <taxon>Bacteria</taxon>
        <taxon>Pseudomonadati</taxon>
        <taxon>Pseudomonadota</taxon>
        <taxon>Alphaproteobacteria</taxon>
        <taxon>Hyphomicrobiales</taxon>
        <taxon>Methylopilaceae</taxon>
        <taxon>Methylopila</taxon>
    </lineage>
</organism>
<keyword evidence="3" id="KW-1185">Reference proteome</keyword>
<name>A0ABW4K5S0_9HYPH</name>
<feature type="domain" description="DUF6898" evidence="1">
    <location>
        <begin position="17"/>
        <end position="70"/>
    </location>
</feature>